<organism evidence="2 3">
    <name type="scientific">Favolaschia claudopus</name>
    <dbReference type="NCBI Taxonomy" id="2862362"/>
    <lineage>
        <taxon>Eukaryota</taxon>
        <taxon>Fungi</taxon>
        <taxon>Dikarya</taxon>
        <taxon>Basidiomycota</taxon>
        <taxon>Agaricomycotina</taxon>
        <taxon>Agaricomycetes</taxon>
        <taxon>Agaricomycetidae</taxon>
        <taxon>Agaricales</taxon>
        <taxon>Marasmiineae</taxon>
        <taxon>Mycenaceae</taxon>
        <taxon>Favolaschia</taxon>
    </lineage>
</organism>
<keyword evidence="3" id="KW-1185">Reference proteome</keyword>
<feature type="region of interest" description="Disordered" evidence="1">
    <location>
        <begin position="95"/>
        <end position="120"/>
    </location>
</feature>
<protein>
    <submittedName>
        <fullName evidence="2">Uncharacterized protein</fullName>
    </submittedName>
</protein>
<proteinExistence type="predicted"/>
<accession>A0AAW0D191</accession>
<dbReference type="AlphaFoldDB" id="A0AAW0D191"/>
<reference evidence="2 3" key="1">
    <citation type="journal article" date="2024" name="J Genomics">
        <title>Draft genome sequencing and assembly of Favolaschia claudopus CIRM-BRFM 2984 isolated from oak limbs.</title>
        <authorList>
            <person name="Navarro D."/>
            <person name="Drula E."/>
            <person name="Chaduli D."/>
            <person name="Cazenave R."/>
            <person name="Ahrendt S."/>
            <person name="Wang J."/>
            <person name="Lipzen A."/>
            <person name="Daum C."/>
            <person name="Barry K."/>
            <person name="Grigoriev I.V."/>
            <person name="Favel A."/>
            <person name="Rosso M.N."/>
            <person name="Martin F."/>
        </authorList>
    </citation>
    <scope>NUCLEOTIDE SEQUENCE [LARGE SCALE GENOMIC DNA]</scope>
    <source>
        <strain evidence="2 3">CIRM-BRFM 2984</strain>
    </source>
</reference>
<dbReference type="EMBL" id="JAWWNJ010000010">
    <property type="protein sequence ID" value="KAK7046292.1"/>
    <property type="molecule type" value="Genomic_DNA"/>
</dbReference>
<gene>
    <name evidence="2" type="ORF">R3P38DRAFT_2765149</name>
</gene>
<comment type="caution">
    <text evidence="2">The sequence shown here is derived from an EMBL/GenBank/DDBJ whole genome shotgun (WGS) entry which is preliminary data.</text>
</comment>
<evidence type="ECO:0000313" key="2">
    <source>
        <dbReference type="EMBL" id="KAK7046292.1"/>
    </source>
</evidence>
<sequence>MKVDHIGTGVWWKRSPVEKLMSLPTTLRHESEMSQHRNRGANAQTVHSTPPHAAKLHLRSQSTRMADVAVAGLNGDQPPLAMGVCVDEKSRTVNGRASQSIQEGGWRVGKQDEGAVVGDDGGRRNARCTMGCTMSVRDTKRTSTIVGVVWMRMRQEREAGTMESCAPRWIQKQPVAKIASISKPGVGASPICRMMWAEASR</sequence>
<dbReference type="Proteomes" id="UP001362999">
    <property type="component" value="Unassembled WGS sequence"/>
</dbReference>
<evidence type="ECO:0000256" key="1">
    <source>
        <dbReference type="SAM" id="MobiDB-lite"/>
    </source>
</evidence>
<evidence type="ECO:0000313" key="3">
    <source>
        <dbReference type="Proteomes" id="UP001362999"/>
    </source>
</evidence>
<name>A0AAW0D191_9AGAR</name>